<dbReference type="RefSeq" id="WP_134212036.1">
    <property type="nucleotide sequence ID" value="NZ_QFFZ01000001.1"/>
</dbReference>
<feature type="domain" description="Glycosyltransferase 2-like" evidence="2">
    <location>
        <begin position="12"/>
        <end position="179"/>
    </location>
</feature>
<dbReference type="EC" id="2.-.-.-" evidence="3"/>
<proteinExistence type="predicted"/>
<dbReference type="OrthoDB" id="396512at2"/>
<comment type="caution">
    <text evidence="3">The sequence shown here is derived from an EMBL/GenBank/DDBJ whole genome shotgun (WGS) entry which is preliminary data.</text>
</comment>
<organism evidence="3 4">
    <name type="scientific">Pelotomaculum propionicicum</name>
    <dbReference type="NCBI Taxonomy" id="258475"/>
    <lineage>
        <taxon>Bacteria</taxon>
        <taxon>Bacillati</taxon>
        <taxon>Bacillota</taxon>
        <taxon>Clostridia</taxon>
        <taxon>Eubacteriales</taxon>
        <taxon>Desulfotomaculaceae</taxon>
        <taxon>Pelotomaculum</taxon>
    </lineage>
</organism>
<dbReference type="GO" id="GO:0004653">
    <property type="term" value="F:polypeptide N-acetylgalactosaminyltransferase activity"/>
    <property type="evidence" value="ECO:0007669"/>
    <property type="project" value="TreeGrafter"/>
</dbReference>
<dbReference type="GO" id="GO:0006493">
    <property type="term" value="P:protein O-linked glycosylation"/>
    <property type="evidence" value="ECO:0007669"/>
    <property type="project" value="TreeGrafter"/>
</dbReference>
<reference evidence="3 4" key="1">
    <citation type="journal article" date="2018" name="Environ. Microbiol.">
        <title>Novel energy conservation strategies and behaviour of Pelotomaculum schinkii driving syntrophic propionate catabolism.</title>
        <authorList>
            <person name="Hidalgo-Ahumada C.A.P."/>
            <person name="Nobu M.K."/>
            <person name="Narihiro T."/>
            <person name="Tamaki H."/>
            <person name="Liu W.T."/>
            <person name="Kamagata Y."/>
            <person name="Stams A.J.M."/>
            <person name="Imachi H."/>
            <person name="Sousa D.Z."/>
        </authorList>
    </citation>
    <scope>NUCLEOTIDE SEQUENCE [LARGE SCALE GENOMIC DNA]</scope>
    <source>
        <strain evidence="3 4">MGP</strain>
    </source>
</reference>
<evidence type="ECO:0000259" key="2">
    <source>
        <dbReference type="Pfam" id="PF00535"/>
    </source>
</evidence>
<keyword evidence="3" id="KW-0808">Transferase</keyword>
<dbReference type="Proteomes" id="UP000297597">
    <property type="component" value="Unassembled WGS sequence"/>
</dbReference>
<dbReference type="PANTHER" id="PTHR11675:SF126">
    <property type="entry name" value="RICIN B LECTIN DOMAIN-CONTAINING PROTEIN"/>
    <property type="match status" value="1"/>
</dbReference>
<dbReference type="PANTHER" id="PTHR11675">
    <property type="entry name" value="N-ACETYLGALACTOSAMINYLTRANSFERASE"/>
    <property type="match status" value="1"/>
</dbReference>
<dbReference type="Pfam" id="PF00535">
    <property type="entry name" value="Glycos_transf_2"/>
    <property type="match status" value="1"/>
</dbReference>
<dbReference type="Gene3D" id="3.90.550.10">
    <property type="entry name" value="Spore Coat Polysaccharide Biosynthesis Protein SpsA, Chain A"/>
    <property type="match status" value="1"/>
</dbReference>
<gene>
    <name evidence="3" type="primary">mftF_1</name>
    <name evidence="3" type="ORF">Pmgp_00130</name>
</gene>
<accession>A0A4Y7RXK1</accession>
<evidence type="ECO:0000313" key="3">
    <source>
        <dbReference type="EMBL" id="TEB13725.1"/>
    </source>
</evidence>
<dbReference type="EMBL" id="QFFZ01000001">
    <property type="protein sequence ID" value="TEB13725.1"/>
    <property type="molecule type" value="Genomic_DNA"/>
</dbReference>
<sequence length="302" mass="33650">MLKQDHLRPETSVIIPCKNEGRNLKMTIDSILAASQDAPPGKLEIVVVDDGSDDGCGDFLKETGICGSLRYIPTPGLGVAQARNLGAAAARGEYLIFCDAHITVPAGWLDNLLEPLKQGLFDAVAPAIGALENPAAVGYGQTWDEQLQVAWLPPPRQMQPGAAPLLPGGCVAVRAGAFWEAGGFDHGFIVWGIEDVELSLKMWLFGFRLGVNPSVKVLHLFRKKHPYPVKMDHFLYNMLRMAYSHFNNERVEKVMRLVERNGSSQMINQRVLRGGALQQRSQYLARRKYDDDWFMKKFKINF</sequence>
<name>A0A4Y7RXK1_9FIRM</name>
<dbReference type="AlphaFoldDB" id="A0A4Y7RXK1"/>
<protein>
    <submittedName>
        <fullName evidence="3">Putative mycofactocin biosynthesis glycosyltransferase MftF</fullName>
        <ecNumber evidence="3">2.-.-.-</ecNumber>
    </submittedName>
</protein>
<dbReference type="InterPro" id="IPR029044">
    <property type="entry name" value="Nucleotide-diphossugar_trans"/>
</dbReference>
<keyword evidence="4" id="KW-1185">Reference proteome</keyword>
<dbReference type="InterPro" id="IPR001173">
    <property type="entry name" value="Glyco_trans_2-like"/>
</dbReference>
<keyword evidence="1" id="KW-1015">Disulfide bond</keyword>
<evidence type="ECO:0000313" key="4">
    <source>
        <dbReference type="Proteomes" id="UP000297597"/>
    </source>
</evidence>
<evidence type="ECO:0000256" key="1">
    <source>
        <dbReference type="ARBA" id="ARBA00023157"/>
    </source>
</evidence>
<dbReference type="SUPFAM" id="SSF53448">
    <property type="entry name" value="Nucleotide-diphospho-sugar transferases"/>
    <property type="match status" value="1"/>
</dbReference>